<keyword evidence="2" id="KW-1185">Reference proteome</keyword>
<protein>
    <submittedName>
        <fullName evidence="1">Uncharacterized protein</fullName>
    </submittedName>
</protein>
<reference evidence="1 2" key="1">
    <citation type="submission" date="2017-03" db="EMBL/GenBank/DDBJ databases">
        <authorList>
            <person name="Afonso C.L."/>
            <person name="Miller P.J."/>
            <person name="Scott M.A."/>
            <person name="Spackman E."/>
            <person name="Goraichik I."/>
            <person name="Dimitrov K.M."/>
            <person name="Suarez D.L."/>
            <person name="Swayne D.E."/>
        </authorList>
    </citation>
    <scope>NUCLEOTIDE SEQUENCE [LARGE SCALE GENOMIC DNA]</scope>
    <source>
        <strain evidence="1 2">CECT 7971</strain>
    </source>
</reference>
<gene>
    <name evidence="1" type="ORF">PAM7971_00752</name>
</gene>
<evidence type="ECO:0000313" key="2">
    <source>
        <dbReference type="Proteomes" id="UP000193307"/>
    </source>
</evidence>
<dbReference type="EMBL" id="FWFW01000002">
    <property type="protein sequence ID" value="SLN23500.1"/>
    <property type="molecule type" value="Genomic_DNA"/>
</dbReference>
<dbReference type="Proteomes" id="UP000193307">
    <property type="component" value="Unassembled WGS sequence"/>
</dbReference>
<accession>A0A1Y5RR77</accession>
<sequence>MTIMRRISGKSGTLRYVASELTFTDVTLFLRSQATKTKILLALKPKKASVYR</sequence>
<dbReference type="AlphaFoldDB" id="A0A1Y5RR77"/>
<organism evidence="1 2">
    <name type="scientific">Pacificibacter marinus</name>
    <dbReference type="NCBI Taxonomy" id="658057"/>
    <lineage>
        <taxon>Bacteria</taxon>
        <taxon>Pseudomonadati</taxon>
        <taxon>Pseudomonadota</taxon>
        <taxon>Alphaproteobacteria</taxon>
        <taxon>Rhodobacterales</taxon>
        <taxon>Roseobacteraceae</taxon>
        <taxon>Pacificibacter</taxon>
    </lineage>
</organism>
<proteinExistence type="predicted"/>
<dbReference type="STRING" id="658057.SAMN04488032_102334"/>
<name>A0A1Y5RR77_9RHOB</name>
<evidence type="ECO:0000313" key="1">
    <source>
        <dbReference type="EMBL" id="SLN23500.1"/>
    </source>
</evidence>